<keyword evidence="8" id="KW-0968">Cytoplasmic vesicle</keyword>
<dbReference type="InterPro" id="IPR042855">
    <property type="entry name" value="V_SNARE_CC"/>
</dbReference>
<evidence type="ECO:0000256" key="10">
    <source>
        <dbReference type="PROSITE-ProRule" id="PRU00290"/>
    </source>
</evidence>
<keyword evidence="4" id="KW-0472">Membrane</keyword>
<gene>
    <name evidence="13" type="ORF">EDI_096220</name>
</gene>
<evidence type="ECO:0000256" key="9">
    <source>
        <dbReference type="ARBA" id="ARBA00046278"/>
    </source>
</evidence>
<dbReference type="SUPFAM" id="SSF64356">
    <property type="entry name" value="SNARE-like"/>
    <property type="match status" value="1"/>
</dbReference>
<organism evidence="14">
    <name type="scientific">Entamoeba dispar (strain ATCC PRA-260 / SAW760)</name>
    <dbReference type="NCBI Taxonomy" id="370354"/>
    <lineage>
        <taxon>Eukaryota</taxon>
        <taxon>Amoebozoa</taxon>
        <taxon>Evosea</taxon>
        <taxon>Archamoebae</taxon>
        <taxon>Mastigamoebida</taxon>
        <taxon>Entamoebidae</taxon>
        <taxon>Entamoeba</taxon>
    </lineage>
</organism>
<dbReference type="VEuPathDB" id="AmoebaDB:EDI_096220"/>
<keyword evidence="7" id="KW-0636">Prenylation</keyword>
<evidence type="ECO:0000256" key="1">
    <source>
        <dbReference type="ARBA" id="ARBA00004156"/>
    </source>
</evidence>
<dbReference type="InterPro" id="IPR011012">
    <property type="entry name" value="Longin-like_dom_sf"/>
</dbReference>
<sequence>MSVWTDNMFMIFAGILIRNSPQQPPLFLQIEEDFSQMGFFERMNAEGPLKFSARQIAQRAITNKRMCITLQEPSTFKGHVYMENDGLAVVAITTKSYPDRVATVVLSKMMQAFRQLYKGPSFNTIKSDLQFKYQPVSGLFQQYIDPKKGDKLTQIQTDLTETQEILVKAMDELLERGEKLDDLIDQSNDLSTTSKAFMRQAESMNSCC</sequence>
<evidence type="ECO:0000256" key="8">
    <source>
        <dbReference type="ARBA" id="ARBA00023329"/>
    </source>
</evidence>
<keyword evidence="5" id="KW-0564">Palmitate</keyword>
<dbReference type="Gene3D" id="1.20.5.110">
    <property type="match status" value="1"/>
</dbReference>
<evidence type="ECO:0000256" key="6">
    <source>
        <dbReference type="ARBA" id="ARBA00023288"/>
    </source>
</evidence>
<dbReference type="eggNOG" id="KOG0861">
    <property type="taxonomic scope" value="Eukaryota"/>
</dbReference>
<dbReference type="Gene3D" id="3.30.450.50">
    <property type="entry name" value="Longin domain"/>
    <property type="match status" value="1"/>
</dbReference>
<feature type="domain" description="V-SNARE coiled-coil homology" evidence="12">
    <location>
        <begin position="151"/>
        <end position="208"/>
    </location>
</feature>
<evidence type="ECO:0000259" key="11">
    <source>
        <dbReference type="PROSITE" id="PS50859"/>
    </source>
</evidence>
<evidence type="ECO:0000256" key="7">
    <source>
        <dbReference type="ARBA" id="ARBA00023289"/>
    </source>
</evidence>
<dbReference type="SMART" id="SM01270">
    <property type="entry name" value="Longin"/>
    <property type="match status" value="1"/>
</dbReference>
<evidence type="ECO:0000256" key="2">
    <source>
        <dbReference type="ARBA" id="ARBA00008025"/>
    </source>
</evidence>
<evidence type="ECO:0000313" key="13">
    <source>
        <dbReference type="EMBL" id="EDR23489.1"/>
    </source>
</evidence>
<evidence type="ECO:0000259" key="12">
    <source>
        <dbReference type="PROSITE" id="PS50892"/>
    </source>
</evidence>
<dbReference type="AlphaFoldDB" id="B0EPQ9"/>
<protein>
    <submittedName>
        <fullName evidence="13">Snare protein ykt6, putative</fullName>
    </submittedName>
</protein>
<name>B0EPQ9_ENTDS</name>
<keyword evidence="10" id="KW-0175">Coiled coil</keyword>
<keyword evidence="14" id="KW-1185">Reference proteome</keyword>
<evidence type="ECO:0000256" key="4">
    <source>
        <dbReference type="ARBA" id="ARBA00023136"/>
    </source>
</evidence>
<dbReference type="Proteomes" id="UP000008076">
    <property type="component" value="Unassembled WGS sequence"/>
</dbReference>
<dbReference type="Pfam" id="PF13774">
    <property type="entry name" value="Longin"/>
    <property type="match status" value="1"/>
</dbReference>
<feature type="domain" description="Longin" evidence="11">
    <location>
        <begin position="15"/>
        <end position="144"/>
    </location>
</feature>
<dbReference type="Pfam" id="PF00957">
    <property type="entry name" value="Synaptobrevin"/>
    <property type="match status" value="1"/>
</dbReference>
<dbReference type="GO" id="GO:0005484">
    <property type="term" value="F:SNAP receptor activity"/>
    <property type="evidence" value="ECO:0007669"/>
    <property type="project" value="TreeGrafter"/>
</dbReference>
<dbReference type="PROSITE" id="PS50892">
    <property type="entry name" value="V_SNARE"/>
    <property type="match status" value="1"/>
</dbReference>
<dbReference type="GeneID" id="5885269"/>
<evidence type="ECO:0000256" key="3">
    <source>
        <dbReference type="ARBA" id="ARBA00022481"/>
    </source>
</evidence>
<dbReference type="SUPFAM" id="SSF58038">
    <property type="entry name" value="SNARE fusion complex"/>
    <property type="match status" value="1"/>
</dbReference>
<evidence type="ECO:0000256" key="5">
    <source>
        <dbReference type="ARBA" id="ARBA00023139"/>
    </source>
</evidence>
<proteinExistence type="inferred from homology"/>
<dbReference type="EMBL" id="DS550300">
    <property type="protein sequence ID" value="EDR23489.1"/>
    <property type="molecule type" value="Genomic_DNA"/>
</dbReference>
<dbReference type="CDD" id="cd14824">
    <property type="entry name" value="Longin"/>
    <property type="match status" value="1"/>
</dbReference>
<dbReference type="KEGG" id="edi:EDI_096220"/>
<dbReference type="PANTHER" id="PTHR45806:SF1">
    <property type="entry name" value="SYNAPTOBREVIN HOMOLOG YKT6"/>
    <property type="match status" value="1"/>
</dbReference>
<evidence type="ECO:0000313" key="14">
    <source>
        <dbReference type="Proteomes" id="UP000008076"/>
    </source>
</evidence>
<comment type="subcellular location">
    <subcellularLocation>
        <location evidence="1">Cytoplasmic vesicle membrane</location>
    </subcellularLocation>
    <subcellularLocation>
        <location evidence="9">Endomembrane system</location>
        <topology evidence="9">Lipid-anchor</topology>
        <orientation evidence="9">Cytoplasmic side</orientation>
    </subcellularLocation>
</comment>
<comment type="similarity">
    <text evidence="2">Belongs to the synaptobrevin family.</text>
</comment>
<keyword evidence="3" id="KW-0488">Methylation</keyword>
<dbReference type="OMA" id="HYIGIIR"/>
<reference evidence="14" key="1">
    <citation type="submission" date="2007-12" db="EMBL/GenBank/DDBJ databases">
        <title>Annotation of Entamoeba dispar SAW760.</title>
        <authorList>
            <person name="Lorenzi H."/>
            <person name="Inman J."/>
            <person name="Schobel S."/>
            <person name="Amedeo P."/>
            <person name="Caler E."/>
        </authorList>
    </citation>
    <scope>NUCLEOTIDE SEQUENCE [LARGE SCALE GENOMIC DNA]</scope>
    <source>
        <strain evidence="14">ATCC PRA-260 / SAW760</strain>
    </source>
</reference>
<dbReference type="InterPro" id="IPR010908">
    <property type="entry name" value="Longin_dom"/>
</dbReference>
<dbReference type="RefSeq" id="XP_001740114.1">
    <property type="nucleotide sequence ID" value="XM_001740062.1"/>
</dbReference>
<dbReference type="GO" id="GO:0005794">
    <property type="term" value="C:Golgi apparatus"/>
    <property type="evidence" value="ECO:0007669"/>
    <property type="project" value="TreeGrafter"/>
</dbReference>
<dbReference type="GO" id="GO:0006888">
    <property type="term" value="P:endoplasmic reticulum to Golgi vesicle-mediated transport"/>
    <property type="evidence" value="ECO:0007669"/>
    <property type="project" value="TreeGrafter"/>
</dbReference>
<keyword evidence="6" id="KW-0449">Lipoprotein</keyword>
<dbReference type="PROSITE" id="PS50859">
    <property type="entry name" value="LONGIN"/>
    <property type="match status" value="1"/>
</dbReference>
<dbReference type="PANTHER" id="PTHR45806">
    <property type="entry name" value="SYNAPTOBREVIN HOMOLOG YKT6"/>
    <property type="match status" value="1"/>
</dbReference>
<dbReference type="GO" id="GO:0030659">
    <property type="term" value="C:cytoplasmic vesicle membrane"/>
    <property type="evidence" value="ECO:0007669"/>
    <property type="project" value="UniProtKB-SubCell"/>
</dbReference>
<accession>B0EPQ9</accession>
<dbReference type="OrthoDB" id="27923at2759"/>